<evidence type="ECO:0000256" key="15">
    <source>
        <dbReference type="ARBA" id="ARBA00048247"/>
    </source>
</evidence>
<gene>
    <name evidence="18 20" type="primary">glmU</name>
    <name evidence="20" type="ORF">LNV07_09940</name>
</gene>
<comment type="catalytic activity">
    <reaction evidence="15 18">
        <text>alpha-D-glucosamine 1-phosphate + acetyl-CoA = N-acetyl-alpha-D-glucosamine 1-phosphate + CoA + H(+)</text>
        <dbReference type="Rhea" id="RHEA:13725"/>
        <dbReference type="ChEBI" id="CHEBI:15378"/>
        <dbReference type="ChEBI" id="CHEBI:57287"/>
        <dbReference type="ChEBI" id="CHEBI:57288"/>
        <dbReference type="ChEBI" id="CHEBI:57776"/>
        <dbReference type="ChEBI" id="CHEBI:58516"/>
        <dbReference type="EC" id="2.3.1.157"/>
    </reaction>
</comment>
<feature type="binding site" evidence="18">
    <location>
        <position position="382"/>
    </location>
    <ligand>
        <name>UDP-N-acetyl-alpha-D-glucosamine</name>
        <dbReference type="ChEBI" id="CHEBI:57705"/>
    </ligand>
</feature>
<keyword evidence="12 18" id="KW-0511">Multifunctional enzyme</keyword>
<evidence type="ECO:0000256" key="10">
    <source>
        <dbReference type="ARBA" id="ARBA00022960"/>
    </source>
</evidence>
<dbReference type="CDD" id="cd03353">
    <property type="entry name" value="LbH_GlmU_C"/>
    <property type="match status" value="1"/>
</dbReference>
<dbReference type="Gene3D" id="2.160.10.10">
    <property type="entry name" value="Hexapeptide repeat proteins"/>
    <property type="match status" value="1"/>
</dbReference>
<dbReference type="InterPro" id="IPR025877">
    <property type="entry name" value="MobA-like_NTP_Trfase"/>
</dbReference>
<evidence type="ECO:0000259" key="19">
    <source>
        <dbReference type="Pfam" id="PF12804"/>
    </source>
</evidence>
<dbReference type="SUPFAM" id="SSF51161">
    <property type="entry name" value="Trimeric LpxA-like enzymes"/>
    <property type="match status" value="1"/>
</dbReference>
<dbReference type="Pfam" id="PF00132">
    <property type="entry name" value="Hexapep"/>
    <property type="match status" value="3"/>
</dbReference>
<name>A0ABT2YED7_9BURK</name>
<comment type="similarity">
    <text evidence="2 18">In the C-terminal section; belongs to the transferase hexapeptide repeat family.</text>
</comment>
<dbReference type="EC" id="2.7.7.23" evidence="18"/>
<feature type="binding site" evidence="18">
    <location>
        <position position="445"/>
    </location>
    <ligand>
        <name>acetyl-CoA</name>
        <dbReference type="ChEBI" id="CHEBI:57288"/>
    </ligand>
</feature>
<feature type="binding site" evidence="18">
    <location>
        <position position="356"/>
    </location>
    <ligand>
        <name>UDP-N-acetyl-alpha-D-glucosamine</name>
        <dbReference type="ChEBI" id="CHEBI:57705"/>
    </ligand>
</feature>
<evidence type="ECO:0000256" key="9">
    <source>
        <dbReference type="ARBA" id="ARBA00022842"/>
    </source>
</evidence>
<evidence type="ECO:0000256" key="4">
    <source>
        <dbReference type="ARBA" id="ARBA00022490"/>
    </source>
</evidence>
<feature type="region of interest" description="Linker" evidence="18">
    <location>
        <begin position="231"/>
        <end position="251"/>
    </location>
</feature>
<dbReference type="InterPro" id="IPR011004">
    <property type="entry name" value="Trimer_LpxA-like_sf"/>
</dbReference>
<keyword evidence="6 18" id="KW-0548">Nucleotidyltransferase</keyword>
<evidence type="ECO:0000256" key="6">
    <source>
        <dbReference type="ARBA" id="ARBA00022695"/>
    </source>
</evidence>
<dbReference type="HAMAP" id="MF_01631">
    <property type="entry name" value="GlmU"/>
    <property type="match status" value="1"/>
</dbReference>
<comment type="subunit">
    <text evidence="18">Homotrimer.</text>
</comment>
<evidence type="ECO:0000256" key="7">
    <source>
        <dbReference type="ARBA" id="ARBA00022723"/>
    </source>
</evidence>
<reference evidence="20 21" key="1">
    <citation type="submission" date="2021-11" db="EMBL/GenBank/DDBJ databases">
        <authorList>
            <person name="Liang Q."/>
            <person name="Mou H."/>
            <person name="Liu Z."/>
        </authorList>
    </citation>
    <scope>NUCLEOTIDE SEQUENCE [LARGE SCALE GENOMIC DNA]</scope>
    <source>
        <strain evidence="20 21">CHU3</strain>
    </source>
</reference>
<dbReference type="NCBIfam" id="TIGR01173">
    <property type="entry name" value="glmU"/>
    <property type="match status" value="1"/>
</dbReference>
<sequence>MSLNIVIMAAGKGTRMKSALPKVLHKLAGRSLLQHVLNMTQGLGGARNVVITGHGAEAVEAAVAGPGVQFVRQMPQLGTGHAIQQAVPAIEGEGTTLILNGDVPLIKQATARRLVEACDGKALVLLTIHLSDPSGYGRIVRQGGTADGNVLAIVEHKDASPEQRAIKEGYTGMMAAPTAALKRWVSQLNNNNVQGEYYLTDIVAMAVAEGVPVLGIAAPNETEVLGVNSPVQLADLERRFQLEQATDLLEAGVRLADPARFDLRGVLSCGQDVEIDVNCVFEGQVSLGDNVRIGANCVIRNANIGAGARIHEFTHIDGESVGVKVGAGALVGPFARLRPGADLGDEVHIGNFVEVKNSTLAKGAKANHLAYLGDATIGERVNYGAGSITANYDGANKHRTEIGADVHIGSNCVLIAPVAIGAGATIGGGSTISKNVGAGELSVARGKQVAIAGWTRPVKKR</sequence>
<comment type="caution">
    <text evidence="18">Lacks conserved residue(s) required for the propagation of feature annotation.</text>
</comment>
<feature type="binding site" evidence="18">
    <location>
        <position position="228"/>
    </location>
    <ligand>
        <name>Mg(2+)</name>
        <dbReference type="ChEBI" id="CHEBI:18420"/>
    </ligand>
</feature>
<comment type="cofactor">
    <cofactor evidence="18">
        <name>Mg(2+)</name>
        <dbReference type="ChEBI" id="CHEBI:18420"/>
    </cofactor>
    <text evidence="18">Binds 1 Mg(2+) ion per subunit.</text>
</comment>
<comment type="pathway">
    <text evidence="18">Nucleotide-sugar biosynthesis; UDP-N-acetyl-alpha-D-glucosamine biosynthesis; UDP-N-acetyl-alpha-D-glucosamine from N-acetyl-alpha-D-glucosamine 1-phosphate: step 1/1.</text>
</comment>
<keyword evidence="7 18" id="KW-0479">Metal-binding</keyword>
<feature type="binding site" evidence="18">
    <location>
        <position position="73"/>
    </location>
    <ligand>
        <name>UDP-N-acetyl-alpha-D-glucosamine</name>
        <dbReference type="ChEBI" id="CHEBI:57705"/>
    </ligand>
</feature>
<proteinExistence type="inferred from homology"/>
<feature type="binding site" evidence="18">
    <location>
        <position position="102"/>
    </location>
    <ligand>
        <name>Mg(2+)</name>
        <dbReference type="ChEBI" id="CHEBI:18420"/>
    </ligand>
</feature>
<evidence type="ECO:0000313" key="21">
    <source>
        <dbReference type="Proteomes" id="UP001209701"/>
    </source>
</evidence>
<dbReference type="GO" id="GO:0003977">
    <property type="term" value="F:UDP-N-acetylglucosamine diphosphorylase activity"/>
    <property type="evidence" value="ECO:0007669"/>
    <property type="project" value="UniProtKB-EC"/>
</dbReference>
<keyword evidence="5 18" id="KW-0808">Transferase</keyword>
<feature type="binding site" evidence="18">
    <location>
        <position position="338"/>
    </location>
    <ligand>
        <name>UDP-N-acetyl-alpha-D-glucosamine</name>
        <dbReference type="ChEBI" id="CHEBI:57705"/>
    </ligand>
</feature>
<dbReference type="PANTHER" id="PTHR43584:SF3">
    <property type="entry name" value="BIFUNCTIONAL PROTEIN GLMU"/>
    <property type="match status" value="1"/>
</dbReference>
<organism evidence="20 21">
    <name type="scientific">Roseateles oligotrophus</name>
    <dbReference type="NCBI Taxonomy" id="1769250"/>
    <lineage>
        <taxon>Bacteria</taxon>
        <taxon>Pseudomonadati</taxon>
        <taxon>Pseudomonadota</taxon>
        <taxon>Betaproteobacteria</taxon>
        <taxon>Burkholderiales</taxon>
        <taxon>Sphaerotilaceae</taxon>
        <taxon>Roseateles</taxon>
    </lineage>
</organism>
<dbReference type="InterPro" id="IPR029044">
    <property type="entry name" value="Nucleotide-diphossugar_trans"/>
</dbReference>
<dbReference type="InterPro" id="IPR038009">
    <property type="entry name" value="GlmU_C_LbH"/>
</dbReference>
<comment type="pathway">
    <text evidence="18">Bacterial outer membrane biogenesis; LPS lipid A biosynthesis.</text>
</comment>
<comment type="pathway">
    <text evidence="18">Nucleotide-sugar biosynthesis; UDP-N-acetyl-alpha-D-glucosamine biosynthesis; N-acetyl-alpha-D-glucosamine 1-phosphate from alpha-D-glucosamine 6-phosphate (route II): step 2/2.</text>
</comment>
<dbReference type="InterPro" id="IPR005882">
    <property type="entry name" value="Bifunctional_GlmU"/>
</dbReference>
<feature type="binding site" evidence="18">
    <location>
        <position position="22"/>
    </location>
    <ligand>
        <name>UDP-N-acetyl-alpha-D-glucosamine</name>
        <dbReference type="ChEBI" id="CHEBI:57705"/>
    </ligand>
</feature>
<feature type="binding site" evidence="18">
    <location>
        <position position="385"/>
    </location>
    <ligand>
        <name>acetyl-CoA</name>
        <dbReference type="ChEBI" id="CHEBI:57288"/>
    </ligand>
</feature>
<evidence type="ECO:0000256" key="8">
    <source>
        <dbReference type="ARBA" id="ARBA00022737"/>
    </source>
</evidence>
<dbReference type="SUPFAM" id="SSF53448">
    <property type="entry name" value="Nucleotide-diphospho-sugar transferases"/>
    <property type="match status" value="1"/>
</dbReference>
<dbReference type="InterPro" id="IPR001451">
    <property type="entry name" value="Hexapep"/>
</dbReference>
<dbReference type="Proteomes" id="UP001209701">
    <property type="component" value="Unassembled WGS sequence"/>
</dbReference>
<evidence type="ECO:0000256" key="11">
    <source>
        <dbReference type="ARBA" id="ARBA00022984"/>
    </source>
</evidence>
<dbReference type="PANTHER" id="PTHR43584">
    <property type="entry name" value="NUCLEOTIDYL TRANSFERASE"/>
    <property type="match status" value="1"/>
</dbReference>
<dbReference type="RefSeq" id="WP_263571013.1">
    <property type="nucleotide sequence ID" value="NZ_JAJIRN010000004.1"/>
</dbReference>
<keyword evidence="4 18" id="KW-0963">Cytoplasm</keyword>
<feature type="active site" description="Proton acceptor" evidence="18">
    <location>
        <position position="368"/>
    </location>
</feature>
<protein>
    <recommendedName>
        <fullName evidence="18">Bifunctional protein GlmU</fullName>
    </recommendedName>
    <domain>
        <recommendedName>
            <fullName evidence="18">UDP-N-acetylglucosamine pyrophosphorylase</fullName>
            <ecNumber evidence="18">2.7.7.23</ecNumber>
        </recommendedName>
        <alternativeName>
            <fullName evidence="18">N-acetylglucosamine-1-phosphate uridyltransferase</fullName>
        </alternativeName>
    </domain>
    <domain>
        <recommendedName>
            <fullName evidence="18">Glucosamine-1-phosphate N-acetyltransferase</fullName>
            <ecNumber evidence="18">2.3.1.157</ecNumber>
        </recommendedName>
    </domain>
</protein>
<dbReference type="EMBL" id="JAJIRN010000004">
    <property type="protein sequence ID" value="MCV2368414.1"/>
    <property type="molecule type" value="Genomic_DNA"/>
</dbReference>
<comment type="subcellular location">
    <subcellularLocation>
        <location evidence="1 18">Cytoplasm</location>
    </subcellularLocation>
</comment>
<dbReference type="Pfam" id="PF12804">
    <property type="entry name" value="NTP_transf_3"/>
    <property type="match status" value="1"/>
</dbReference>
<comment type="catalytic activity">
    <reaction evidence="16 18">
        <text>N-acetyl-alpha-D-glucosamine 1-phosphate + UTP + H(+) = UDP-N-acetyl-alpha-D-glucosamine + diphosphate</text>
        <dbReference type="Rhea" id="RHEA:13509"/>
        <dbReference type="ChEBI" id="CHEBI:15378"/>
        <dbReference type="ChEBI" id="CHEBI:33019"/>
        <dbReference type="ChEBI" id="CHEBI:46398"/>
        <dbReference type="ChEBI" id="CHEBI:57705"/>
        <dbReference type="ChEBI" id="CHEBI:57776"/>
        <dbReference type="EC" id="2.7.7.23"/>
    </reaction>
</comment>
<comment type="caution">
    <text evidence="20">The sequence shown here is derived from an EMBL/GenBank/DDBJ whole genome shotgun (WGS) entry which is preliminary data.</text>
</comment>
<evidence type="ECO:0000256" key="12">
    <source>
        <dbReference type="ARBA" id="ARBA00023268"/>
    </source>
</evidence>
<dbReference type="GO" id="GO:0019134">
    <property type="term" value="F:glucosamine-1-phosphate N-acetyltransferase activity"/>
    <property type="evidence" value="ECO:0007669"/>
    <property type="project" value="UniProtKB-EC"/>
</dbReference>
<evidence type="ECO:0000256" key="2">
    <source>
        <dbReference type="ARBA" id="ARBA00007707"/>
    </source>
</evidence>
<dbReference type="CDD" id="cd02540">
    <property type="entry name" value="GT2_GlmU_N_bac"/>
    <property type="match status" value="1"/>
</dbReference>
<evidence type="ECO:0000256" key="14">
    <source>
        <dbReference type="ARBA" id="ARBA00023316"/>
    </source>
</evidence>
<keyword evidence="10 18" id="KW-0133">Cell shape</keyword>
<evidence type="ECO:0000256" key="13">
    <source>
        <dbReference type="ARBA" id="ARBA00023315"/>
    </source>
</evidence>
<feature type="domain" description="MobA-like NTP transferase" evidence="19">
    <location>
        <begin position="6"/>
        <end position="124"/>
    </location>
</feature>
<evidence type="ECO:0000256" key="3">
    <source>
        <dbReference type="ARBA" id="ARBA00007947"/>
    </source>
</evidence>
<evidence type="ECO:0000256" key="1">
    <source>
        <dbReference type="ARBA" id="ARBA00004496"/>
    </source>
</evidence>
<feature type="binding site" evidence="18">
    <location>
        <position position="410"/>
    </location>
    <ligand>
        <name>acetyl-CoA</name>
        <dbReference type="ChEBI" id="CHEBI:57288"/>
    </ligand>
</feature>
<dbReference type="Gene3D" id="3.90.550.10">
    <property type="entry name" value="Spore Coat Polysaccharide Biosynthesis Protein SpsA, Chain A"/>
    <property type="match status" value="1"/>
</dbReference>
<keyword evidence="8 18" id="KW-0677">Repeat</keyword>
<keyword evidence="14 18" id="KW-0961">Cell wall biogenesis/degradation</keyword>
<accession>A0ABT2YED7</accession>
<keyword evidence="9 18" id="KW-0460">Magnesium</keyword>
<keyword evidence="13 18" id="KW-0012">Acyltransferase</keyword>
<feature type="binding site" evidence="18">
    <location>
        <position position="228"/>
    </location>
    <ligand>
        <name>UDP-N-acetyl-alpha-D-glucosamine</name>
        <dbReference type="ChEBI" id="CHEBI:57705"/>
    </ligand>
</feature>
<feature type="binding site" evidence="18">
    <location>
        <begin position="78"/>
        <end position="79"/>
    </location>
    <ligand>
        <name>UDP-N-acetyl-alpha-D-glucosamine</name>
        <dbReference type="ChEBI" id="CHEBI:57705"/>
    </ligand>
</feature>
<keyword evidence="21" id="KW-1185">Reference proteome</keyword>
<evidence type="ECO:0000256" key="16">
    <source>
        <dbReference type="ARBA" id="ARBA00048493"/>
    </source>
</evidence>
<evidence type="ECO:0000313" key="20">
    <source>
        <dbReference type="EMBL" id="MCV2368414.1"/>
    </source>
</evidence>
<comment type="function">
    <text evidence="17 18">Catalyzes the last two sequential reactions in the de novo biosynthetic pathway for UDP-N-acetylglucosamine (UDP-GlcNAc). The C-terminal domain catalyzes the transfer of acetyl group from acetyl coenzyme A to glucosamine-1-phosphate (GlcN-1-P) to produce N-acetylglucosamine-1-phosphate (GlcNAc-1-P), which is converted into UDP-GlcNAc by the transfer of uridine 5-monophosphate (from uridine 5-triphosphate), a reaction catalyzed by the N-terminal domain.</text>
</comment>
<feature type="binding site" evidence="18">
    <location>
        <position position="155"/>
    </location>
    <ligand>
        <name>UDP-N-acetyl-alpha-D-glucosamine</name>
        <dbReference type="ChEBI" id="CHEBI:57705"/>
    </ligand>
</feature>
<dbReference type="EC" id="2.3.1.157" evidence="18"/>
<feature type="region of interest" description="N-acetyltransferase" evidence="18">
    <location>
        <begin position="252"/>
        <end position="461"/>
    </location>
</feature>
<feature type="binding site" evidence="18">
    <location>
        <position position="371"/>
    </location>
    <ligand>
        <name>UDP-N-acetyl-alpha-D-glucosamine</name>
        <dbReference type="ChEBI" id="CHEBI:57705"/>
    </ligand>
</feature>
<comment type="similarity">
    <text evidence="3 18">In the N-terminal section; belongs to the N-acetylglucosamine-1-phosphate uridyltransferase family.</text>
</comment>
<feature type="binding site" evidence="18">
    <location>
        <position position="428"/>
    </location>
    <ligand>
        <name>acetyl-CoA</name>
        <dbReference type="ChEBI" id="CHEBI:57288"/>
    </ligand>
</feature>
<keyword evidence="11 18" id="KW-0573">Peptidoglycan synthesis</keyword>
<evidence type="ECO:0000256" key="17">
    <source>
        <dbReference type="ARBA" id="ARBA00049628"/>
    </source>
</evidence>
<evidence type="ECO:0000256" key="5">
    <source>
        <dbReference type="ARBA" id="ARBA00022679"/>
    </source>
</evidence>
<dbReference type="InterPro" id="IPR050065">
    <property type="entry name" value="GlmU-like"/>
</dbReference>
<feature type="binding site" evidence="18">
    <location>
        <begin position="391"/>
        <end position="392"/>
    </location>
    <ligand>
        <name>acetyl-CoA</name>
        <dbReference type="ChEBI" id="CHEBI:57288"/>
    </ligand>
</feature>
<evidence type="ECO:0000256" key="18">
    <source>
        <dbReference type="HAMAP-Rule" id="MF_01631"/>
    </source>
</evidence>
<feature type="binding site" evidence="18">
    <location>
        <position position="137"/>
    </location>
    <ligand>
        <name>UDP-N-acetyl-alpha-D-glucosamine</name>
        <dbReference type="ChEBI" id="CHEBI:57705"/>
    </ligand>
</feature>
<feature type="region of interest" description="Pyrophosphorylase" evidence="18">
    <location>
        <begin position="1"/>
        <end position="230"/>
    </location>
</feature>